<dbReference type="InterPro" id="IPR027463">
    <property type="entry name" value="AcrB_DN_DC_subdom"/>
</dbReference>
<evidence type="ECO:0000313" key="10">
    <source>
        <dbReference type="Proteomes" id="UP000198367"/>
    </source>
</evidence>
<dbReference type="Pfam" id="PF00873">
    <property type="entry name" value="ACR_tran"/>
    <property type="match status" value="1"/>
</dbReference>
<keyword evidence="5 8" id="KW-0812">Transmembrane</keyword>
<evidence type="ECO:0000256" key="6">
    <source>
        <dbReference type="ARBA" id="ARBA00022989"/>
    </source>
</evidence>
<accession>A0A220UNW1</accession>
<keyword evidence="2" id="KW-0813">Transport</keyword>
<gene>
    <name evidence="9" type="ORF">CF168_12435</name>
</gene>
<dbReference type="EMBL" id="CP022358">
    <property type="protein sequence ID" value="ASK69606.1"/>
    <property type="molecule type" value="Genomic_DNA"/>
</dbReference>
<sequence length="1031" mass="112724">MILTDLSVKRPVFASVISLLLVAFGLVAFDKLPLREYPNIDPPIVSIETNYRGASAAVVESRITQLIEDRISGVEGIRHVSSSSSDGRSQVTLEFDISRNIEDAANDVRDRISGLLDNLPEEADPPEVQKANGGDEVIMWLNLVSDQMTTLELTDYTRRYLSDRLSVVDGVSMIRIGGGKVYAMRVWLDRQALASRSLTVADVEAALRAENVELPAGSLESKERHFTVRLERSYRTAEDFANLVISQGEDGYLVKLGDVAKVEIGSEEERIMFRGNKEAMIGLGVSKQSTANTLEVARAVNALVDKINPTLPAGMSIKRSYDSSVFIEASIKEVYQTLFTAMVLVIIVIYLFLGSVRAMLIPAITVPVSLLGTFIVLYALGYTINLLTLLAMILAIGMVVDDAIVMLENIHRRIEEGDSPLKAAFLGAREVAFAVIATTLVLVAVFMPITFLEGDLGKLFKEFAVAMSAAVIFSSIVALTLSPMMCSKLLKPASQDSWLVRKVDSIMTGISRGYQSSLEKAMARPVLMSVLVLIALGSSVLLAQKVPQEFAPQEDRGSLFLMVNGPQGASYEYIESYMNEVENRLMPLVDSGDIKRLLIRAPRGFGRAADFSNGMAIIVLEDWGQRRPMKEVIGDINKRLADLAGVQAFPVMRQAFGRGVGKPVQFVIGGPSYEELARWRDIMMEKAAENPKLLGLDHDYKETKPQLRVVIDRDRAASLGVSISNIGRTLESMLGSRLVTTFMRDGEEYDVIVEGERSNQNTAADLQNIYVRSERTKELIPLSNLVTVEEFADASSLNRYNRMRAITIEASLADGYSLGEALDYLNQVARAYLPAEAVISYKGQSLDYQESGSSMYFVFLLALGIVFLVLAAQFESYIHPMVIMLTVPLATVGALIGLWFTGQSLNIYSQIGIIMLVGLAAKNGILIVEFANQLRDKGVDFDRAIIQASCQRLRPILMTGITTAAGAVPLVLAAGAGAETRFVIGVVVLSGIMLATLFTIFVIPTAYGLFARNSGSPEAIAQQLDKELAQD</sequence>
<comment type="subcellular location">
    <subcellularLocation>
        <location evidence="1">Cell inner membrane</location>
        <topology evidence="1">Multi-pass membrane protein</topology>
    </subcellularLocation>
</comment>
<feature type="transmembrane region" description="Helical" evidence="8">
    <location>
        <begin position="907"/>
        <end position="928"/>
    </location>
</feature>
<dbReference type="SUPFAM" id="SSF82693">
    <property type="entry name" value="Multidrug efflux transporter AcrB pore domain, PN1, PN2, PC1 and PC2 subdomains"/>
    <property type="match status" value="3"/>
</dbReference>
<dbReference type="Gene3D" id="3.30.70.1320">
    <property type="entry name" value="Multidrug efflux transporter AcrB pore domain like"/>
    <property type="match status" value="1"/>
</dbReference>
<evidence type="ECO:0000256" key="2">
    <source>
        <dbReference type="ARBA" id="ARBA00022448"/>
    </source>
</evidence>
<dbReference type="Gene3D" id="3.30.2090.10">
    <property type="entry name" value="Multidrug efflux transporter AcrB TolC docking domain, DN and DC subdomains"/>
    <property type="match status" value="2"/>
</dbReference>
<keyword evidence="6 8" id="KW-1133">Transmembrane helix</keyword>
<evidence type="ECO:0000313" key="9">
    <source>
        <dbReference type="EMBL" id="ASK69606.1"/>
    </source>
</evidence>
<dbReference type="SUPFAM" id="SSF82714">
    <property type="entry name" value="Multidrug efflux transporter AcrB TolC docking domain, DN and DC subdomains"/>
    <property type="match status" value="2"/>
</dbReference>
<dbReference type="Proteomes" id="UP000198367">
    <property type="component" value="Chromosome"/>
</dbReference>
<keyword evidence="10" id="KW-1185">Reference proteome</keyword>
<dbReference type="FunFam" id="1.20.1640.10:FF:000001">
    <property type="entry name" value="Efflux pump membrane transporter"/>
    <property type="match status" value="1"/>
</dbReference>
<protein>
    <submittedName>
        <fullName evidence="9">AcrB/AcrD/AcrF family protein</fullName>
    </submittedName>
</protein>
<dbReference type="PANTHER" id="PTHR32063:SF14">
    <property type="entry name" value="BLL4319 PROTEIN"/>
    <property type="match status" value="1"/>
</dbReference>
<dbReference type="Gene3D" id="3.30.70.1430">
    <property type="entry name" value="Multidrug efflux transporter AcrB pore domain"/>
    <property type="match status" value="2"/>
</dbReference>
<dbReference type="GO" id="GO:0005886">
    <property type="term" value="C:plasma membrane"/>
    <property type="evidence" value="ECO:0007669"/>
    <property type="project" value="UniProtKB-SubCell"/>
</dbReference>
<feature type="transmembrane region" description="Helical" evidence="8">
    <location>
        <begin position="463"/>
        <end position="481"/>
    </location>
</feature>
<dbReference type="PRINTS" id="PR00702">
    <property type="entry name" value="ACRIFLAVINRP"/>
</dbReference>
<keyword evidence="3" id="KW-1003">Cell membrane</keyword>
<dbReference type="AlphaFoldDB" id="A0A220UNW1"/>
<dbReference type="Gene3D" id="1.20.1640.10">
    <property type="entry name" value="Multidrug efflux transporter AcrB transmembrane domain"/>
    <property type="match status" value="2"/>
</dbReference>
<dbReference type="GO" id="GO:0042910">
    <property type="term" value="F:xenobiotic transmembrane transporter activity"/>
    <property type="evidence" value="ECO:0007669"/>
    <property type="project" value="TreeGrafter"/>
</dbReference>
<reference evidence="9 10" key="1">
    <citation type="submission" date="2017-07" db="EMBL/GenBank/DDBJ databases">
        <title>Phenotypical and genomic characterization of a clinical isolate of Shewanella bicestrii sp. nov. producing an extended-spectrum beta-lactamase and a new oxacillinase variant.</title>
        <authorList>
            <person name="Jousset A.B."/>
            <person name="Bonnin R.A."/>
            <person name="Girlich D."/>
            <person name="Dabos L."/>
            <person name="Potron A."/>
            <person name="Dortet L."/>
            <person name="Glaser P."/>
            <person name="Naas T."/>
        </authorList>
    </citation>
    <scope>NUCLEOTIDE SEQUENCE [LARGE SCALE GENOMIC DNA]</scope>
    <source>
        <strain evidence="9 10">JAB-1</strain>
    </source>
</reference>
<evidence type="ECO:0000256" key="8">
    <source>
        <dbReference type="SAM" id="Phobius"/>
    </source>
</evidence>
<feature type="transmembrane region" description="Helical" evidence="8">
    <location>
        <begin position="855"/>
        <end position="874"/>
    </location>
</feature>
<evidence type="ECO:0000256" key="5">
    <source>
        <dbReference type="ARBA" id="ARBA00022692"/>
    </source>
</evidence>
<feature type="transmembrane region" description="Helical" evidence="8">
    <location>
        <begin position="12"/>
        <end position="29"/>
    </location>
</feature>
<feature type="transmembrane region" description="Helical" evidence="8">
    <location>
        <begin position="982"/>
        <end position="1003"/>
    </location>
</feature>
<evidence type="ECO:0000256" key="3">
    <source>
        <dbReference type="ARBA" id="ARBA00022475"/>
    </source>
</evidence>
<feature type="transmembrane region" description="Helical" evidence="8">
    <location>
        <begin position="431"/>
        <end position="451"/>
    </location>
</feature>
<organism evidence="9 10">
    <name type="scientific">Shewanella bicestrii</name>
    <dbReference type="NCBI Taxonomy" id="2018305"/>
    <lineage>
        <taxon>Bacteria</taxon>
        <taxon>Pseudomonadati</taxon>
        <taxon>Pseudomonadota</taxon>
        <taxon>Gammaproteobacteria</taxon>
        <taxon>Alteromonadales</taxon>
        <taxon>Shewanellaceae</taxon>
        <taxon>Shewanella</taxon>
    </lineage>
</organism>
<evidence type="ECO:0000256" key="7">
    <source>
        <dbReference type="ARBA" id="ARBA00023136"/>
    </source>
</evidence>
<proteinExistence type="predicted"/>
<keyword evidence="7 8" id="KW-0472">Membrane</keyword>
<feature type="transmembrane region" description="Helical" evidence="8">
    <location>
        <begin position="956"/>
        <end position="976"/>
    </location>
</feature>
<name>A0A220UNW1_9GAMM</name>
<feature type="transmembrane region" description="Helical" evidence="8">
    <location>
        <begin position="526"/>
        <end position="543"/>
    </location>
</feature>
<feature type="transmembrane region" description="Helical" evidence="8">
    <location>
        <begin position="881"/>
        <end position="901"/>
    </location>
</feature>
<feature type="transmembrane region" description="Helical" evidence="8">
    <location>
        <begin position="334"/>
        <end position="353"/>
    </location>
</feature>
<dbReference type="InterPro" id="IPR001036">
    <property type="entry name" value="Acrflvin-R"/>
</dbReference>
<dbReference type="SUPFAM" id="SSF82866">
    <property type="entry name" value="Multidrug efflux transporter AcrB transmembrane domain"/>
    <property type="match status" value="2"/>
</dbReference>
<dbReference type="RefSeq" id="WP_011626494.1">
    <property type="nucleotide sequence ID" value="NZ_CP022358.1"/>
</dbReference>
<dbReference type="PANTHER" id="PTHR32063">
    <property type="match status" value="1"/>
</dbReference>
<dbReference type="Gene3D" id="3.30.70.1440">
    <property type="entry name" value="Multidrug efflux transporter AcrB pore domain"/>
    <property type="match status" value="1"/>
</dbReference>
<keyword evidence="4" id="KW-0997">Cell inner membrane</keyword>
<dbReference type="KEGG" id="sbj:CF168_12435"/>
<evidence type="ECO:0000256" key="1">
    <source>
        <dbReference type="ARBA" id="ARBA00004429"/>
    </source>
</evidence>
<evidence type="ECO:0000256" key="4">
    <source>
        <dbReference type="ARBA" id="ARBA00022519"/>
    </source>
</evidence>